<sequence>MTNPGLPLGHCRQIAVLILISCITYVSPDVLRRDVGHPTFTPGGGGGGVQMDPPPYNVSIHHLSPHSVEVSWNCKGQNSHDKYEVTLKPLEASYRVIETVPFNTCFIKLERLDPNTSYQVSVASFAGKVRKRSSSVIFRTFADVDVDYGDVVEDDTSPSTATSPSSSQGGKDRLRLPRVRLVEVSLVGMALILWAGAIVLFFHRWGKRPFATCRAMRFIERFLLRKNKNAPPLHTRLQGDEEDHLHLRQLLHDAPSPGPKLRLVFYGLKNHHLAVPPTTTTTRLANNHISATDFITTSRCCRVHQLAYAGAEFVGPLVGGPVTMSLPTKADLVTVPVTDTGCSPIRPRLNSFIVYDINDCRKEHRAGMYRKSKSAEHLAHYAPFTEEEPHGDIISVDVAGTEI</sequence>
<protein>
    <submittedName>
        <fullName evidence="5">Fibronectin type III domain-containing protein 5</fullName>
    </submittedName>
</protein>
<dbReference type="Pfam" id="PF16066">
    <property type="entry name" value="DUF4808"/>
    <property type="match status" value="1"/>
</dbReference>
<dbReference type="Gene3D" id="2.60.40.10">
    <property type="entry name" value="Immunoglobulins"/>
    <property type="match status" value="1"/>
</dbReference>
<evidence type="ECO:0000259" key="4">
    <source>
        <dbReference type="PROSITE" id="PS50853"/>
    </source>
</evidence>
<dbReference type="EMBL" id="LNIX01000049">
    <property type="protein sequence ID" value="OXA38024.1"/>
    <property type="molecule type" value="Genomic_DNA"/>
</dbReference>
<dbReference type="InterPro" id="IPR013783">
    <property type="entry name" value="Ig-like_fold"/>
</dbReference>
<dbReference type="InterPro" id="IPR032073">
    <property type="entry name" value="FNDC5_C"/>
</dbReference>
<evidence type="ECO:0000256" key="1">
    <source>
        <dbReference type="SAM" id="MobiDB-lite"/>
    </source>
</evidence>
<feature type="compositionally biased region" description="Low complexity" evidence="1">
    <location>
        <begin position="157"/>
        <end position="167"/>
    </location>
</feature>
<gene>
    <name evidence="5" type="ORF">Fcan01_27176</name>
</gene>
<proteinExistence type="predicted"/>
<evidence type="ECO:0000256" key="3">
    <source>
        <dbReference type="SAM" id="SignalP"/>
    </source>
</evidence>
<dbReference type="CDD" id="cd00063">
    <property type="entry name" value="FN3"/>
    <property type="match status" value="1"/>
</dbReference>
<dbReference type="PROSITE" id="PS50853">
    <property type="entry name" value="FN3"/>
    <property type="match status" value="1"/>
</dbReference>
<accession>A0A226CZH6</accession>
<feature type="transmembrane region" description="Helical" evidence="2">
    <location>
        <begin position="181"/>
        <end position="202"/>
    </location>
</feature>
<keyword evidence="2" id="KW-0812">Transmembrane</keyword>
<dbReference type="Proteomes" id="UP000198287">
    <property type="component" value="Unassembled WGS sequence"/>
</dbReference>
<dbReference type="PANTHER" id="PTHR21104:SF2">
    <property type="entry name" value="FIBRONECTIN TYPE-III DOMAIN-CONTAINING PROTEIN"/>
    <property type="match status" value="1"/>
</dbReference>
<dbReference type="OrthoDB" id="9949424at2759"/>
<feature type="chain" id="PRO_5012307855" evidence="3">
    <location>
        <begin position="29"/>
        <end position="403"/>
    </location>
</feature>
<reference evidence="5 6" key="1">
    <citation type="submission" date="2015-12" db="EMBL/GenBank/DDBJ databases">
        <title>The genome of Folsomia candida.</title>
        <authorList>
            <person name="Faddeeva A."/>
            <person name="Derks M.F."/>
            <person name="Anvar Y."/>
            <person name="Smit S."/>
            <person name="Van Straalen N."/>
            <person name="Roelofs D."/>
        </authorList>
    </citation>
    <scope>NUCLEOTIDE SEQUENCE [LARGE SCALE GENOMIC DNA]</scope>
    <source>
        <strain evidence="5 6">VU population</strain>
        <tissue evidence="5">Whole body</tissue>
    </source>
</reference>
<dbReference type="AlphaFoldDB" id="A0A226CZH6"/>
<dbReference type="InterPro" id="IPR003961">
    <property type="entry name" value="FN3_dom"/>
</dbReference>
<dbReference type="InterPro" id="IPR036116">
    <property type="entry name" value="FN3_sf"/>
</dbReference>
<feature type="region of interest" description="Disordered" evidence="1">
    <location>
        <begin position="153"/>
        <end position="172"/>
    </location>
</feature>
<evidence type="ECO:0000313" key="6">
    <source>
        <dbReference type="Proteomes" id="UP000198287"/>
    </source>
</evidence>
<keyword evidence="2" id="KW-1133">Transmembrane helix</keyword>
<feature type="domain" description="Fibronectin type-III" evidence="4">
    <location>
        <begin position="54"/>
        <end position="143"/>
    </location>
</feature>
<comment type="caution">
    <text evidence="5">The sequence shown here is derived from an EMBL/GenBank/DDBJ whole genome shotgun (WGS) entry which is preliminary data.</text>
</comment>
<keyword evidence="6" id="KW-1185">Reference proteome</keyword>
<name>A0A226CZH6_FOLCA</name>
<feature type="signal peptide" evidence="3">
    <location>
        <begin position="1"/>
        <end position="28"/>
    </location>
</feature>
<dbReference type="PANTHER" id="PTHR21104">
    <property type="entry name" value="FIBRONECTIN TYPE III DOMAIN-CONTAINING PROTEIN"/>
    <property type="match status" value="1"/>
</dbReference>
<dbReference type="Pfam" id="PF00041">
    <property type="entry name" value="fn3"/>
    <property type="match status" value="1"/>
</dbReference>
<keyword evidence="2" id="KW-0472">Membrane</keyword>
<dbReference type="SUPFAM" id="SSF49265">
    <property type="entry name" value="Fibronectin type III"/>
    <property type="match status" value="1"/>
</dbReference>
<keyword evidence="3" id="KW-0732">Signal</keyword>
<evidence type="ECO:0000256" key="2">
    <source>
        <dbReference type="SAM" id="Phobius"/>
    </source>
</evidence>
<evidence type="ECO:0000313" key="5">
    <source>
        <dbReference type="EMBL" id="OXA38024.1"/>
    </source>
</evidence>
<organism evidence="5 6">
    <name type="scientific">Folsomia candida</name>
    <name type="common">Springtail</name>
    <dbReference type="NCBI Taxonomy" id="158441"/>
    <lineage>
        <taxon>Eukaryota</taxon>
        <taxon>Metazoa</taxon>
        <taxon>Ecdysozoa</taxon>
        <taxon>Arthropoda</taxon>
        <taxon>Hexapoda</taxon>
        <taxon>Collembola</taxon>
        <taxon>Entomobryomorpha</taxon>
        <taxon>Isotomoidea</taxon>
        <taxon>Isotomidae</taxon>
        <taxon>Proisotominae</taxon>
        <taxon>Folsomia</taxon>
    </lineage>
</organism>
<dbReference type="SMART" id="SM00060">
    <property type="entry name" value="FN3"/>
    <property type="match status" value="1"/>
</dbReference>